<accession>A0A379TDS0</accession>
<protein>
    <submittedName>
        <fullName evidence="1">Glucosidase</fullName>
    </submittedName>
</protein>
<gene>
    <name evidence="1" type="ORF">NCTC8297_03895</name>
</gene>
<proteinExistence type="predicted"/>
<evidence type="ECO:0000313" key="1">
    <source>
        <dbReference type="EMBL" id="SUG48591.1"/>
    </source>
</evidence>
<dbReference type="EMBL" id="UGXG01000002">
    <property type="protein sequence ID" value="SUG48591.1"/>
    <property type="molecule type" value="Genomic_DNA"/>
</dbReference>
<reference evidence="1 2" key="1">
    <citation type="submission" date="2018-06" db="EMBL/GenBank/DDBJ databases">
        <authorList>
            <consortium name="Pathogen Informatics"/>
            <person name="Doyle S."/>
        </authorList>
    </citation>
    <scope>NUCLEOTIDE SEQUENCE [LARGE SCALE GENOMIC DNA]</scope>
    <source>
        <strain evidence="1 2">NCTC8297</strain>
    </source>
</reference>
<name>A0A379TDS0_SALER</name>
<dbReference type="Proteomes" id="UP000254741">
    <property type="component" value="Unassembled WGS sequence"/>
</dbReference>
<organism evidence="1 2">
    <name type="scientific">Salmonella enterica subsp. arizonae</name>
    <dbReference type="NCBI Taxonomy" id="59203"/>
    <lineage>
        <taxon>Bacteria</taxon>
        <taxon>Pseudomonadati</taxon>
        <taxon>Pseudomonadota</taxon>
        <taxon>Gammaproteobacteria</taxon>
        <taxon>Enterobacterales</taxon>
        <taxon>Enterobacteriaceae</taxon>
        <taxon>Salmonella</taxon>
    </lineage>
</organism>
<evidence type="ECO:0000313" key="2">
    <source>
        <dbReference type="Proteomes" id="UP000254741"/>
    </source>
</evidence>
<sequence>MKTLKNWILQKQLPHHVELLVDGQHTLCLYVLEENLFRVLIKRKGELALDPHLEYRSCAGCTVGRPQARRPQRLYPARLDTTPAGRHADCRYRIAARYRPPAAVD</sequence>
<dbReference type="AlphaFoldDB" id="A0A379TDS0"/>